<dbReference type="Gene3D" id="1.10.418.10">
    <property type="entry name" value="Calponin-like domain"/>
    <property type="match status" value="1"/>
</dbReference>
<feature type="domain" description="Calponin-homology (CH)" evidence="5">
    <location>
        <begin position="24"/>
        <end position="132"/>
    </location>
</feature>
<dbReference type="OMA" id="NDYERRM"/>
<dbReference type="FunFam" id="1.10.418.10:FF:000023">
    <property type="entry name" value="EH domain-binding protein 1 isoform X1"/>
    <property type="match status" value="1"/>
</dbReference>
<evidence type="ECO:0000256" key="2">
    <source>
        <dbReference type="ARBA" id="ARBA00022553"/>
    </source>
</evidence>
<keyword evidence="3" id="KW-0967">Endosome</keyword>
<dbReference type="AlphaFoldDB" id="A0A915KK08"/>
<evidence type="ECO:0000313" key="7">
    <source>
        <dbReference type="WBParaSite" id="nRc.2.0.1.t39161-RA"/>
    </source>
</evidence>
<dbReference type="InterPro" id="IPR050540">
    <property type="entry name" value="F-actin_Monoox_Mical"/>
</dbReference>
<dbReference type="PROSITE" id="PS50021">
    <property type="entry name" value="CH"/>
    <property type="match status" value="1"/>
</dbReference>
<dbReference type="Pfam" id="PF00307">
    <property type="entry name" value="CH"/>
    <property type="match status" value="1"/>
</dbReference>
<evidence type="ECO:0000256" key="1">
    <source>
        <dbReference type="ARBA" id="ARBA00004177"/>
    </source>
</evidence>
<dbReference type="InterPro" id="IPR036872">
    <property type="entry name" value="CH_dom_sf"/>
</dbReference>
<name>A0A915KK08_ROMCU</name>
<evidence type="ECO:0000256" key="3">
    <source>
        <dbReference type="ARBA" id="ARBA00022753"/>
    </source>
</evidence>
<reference evidence="7" key="1">
    <citation type="submission" date="2022-11" db="UniProtKB">
        <authorList>
            <consortium name="WormBaseParasite"/>
        </authorList>
    </citation>
    <scope>IDENTIFICATION</scope>
</reference>
<accession>A0A915KK08</accession>
<dbReference type="WBParaSite" id="nRc.2.0.1.t39161-RA">
    <property type="protein sequence ID" value="nRc.2.0.1.t39161-RA"/>
    <property type="gene ID" value="nRc.2.0.1.g39161"/>
</dbReference>
<dbReference type="GO" id="GO:0005768">
    <property type="term" value="C:endosome"/>
    <property type="evidence" value="ECO:0007669"/>
    <property type="project" value="UniProtKB-SubCell"/>
</dbReference>
<sequence length="138" mass="16051">MIPNGNRTSTNSNGRQVIVARTPNEKKKALLKWCQIKTREYGNKIELTNFSTSWADGLAFCALVHHFFKDAFDFDKLRSENVAENCTLAFKIAEERANISPLLDVEDMVKMWPKPDYKCIFTYVQCMYDKLKEFDKPK</sequence>
<keyword evidence="6" id="KW-1185">Reference proteome</keyword>
<dbReference type="SUPFAM" id="SSF47576">
    <property type="entry name" value="Calponin-homology domain, CH-domain"/>
    <property type="match status" value="1"/>
</dbReference>
<proteinExistence type="predicted"/>
<keyword evidence="2" id="KW-0597">Phosphoprotein</keyword>
<comment type="subcellular location">
    <subcellularLocation>
        <location evidence="1">Endosome</location>
    </subcellularLocation>
</comment>
<dbReference type="PANTHER" id="PTHR23167:SF88">
    <property type="entry name" value="CALPONIN-HOMOLOGY (CH) DOMAIN-CONTAINING PROTEIN"/>
    <property type="match status" value="1"/>
</dbReference>
<evidence type="ECO:0000256" key="4">
    <source>
        <dbReference type="ARBA" id="ARBA00023054"/>
    </source>
</evidence>
<evidence type="ECO:0000313" key="6">
    <source>
        <dbReference type="Proteomes" id="UP000887565"/>
    </source>
</evidence>
<dbReference type="PANTHER" id="PTHR23167">
    <property type="entry name" value="CALPONIN HOMOLOGY DOMAIN-CONTAINING PROTEIN DDB_G0272472-RELATED"/>
    <property type="match status" value="1"/>
</dbReference>
<organism evidence="6 7">
    <name type="scientific">Romanomermis culicivorax</name>
    <name type="common">Nematode worm</name>
    <dbReference type="NCBI Taxonomy" id="13658"/>
    <lineage>
        <taxon>Eukaryota</taxon>
        <taxon>Metazoa</taxon>
        <taxon>Ecdysozoa</taxon>
        <taxon>Nematoda</taxon>
        <taxon>Enoplea</taxon>
        <taxon>Dorylaimia</taxon>
        <taxon>Mermithida</taxon>
        <taxon>Mermithoidea</taxon>
        <taxon>Mermithidae</taxon>
        <taxon>Romanomermis</taxon>
    </lineage>
</organism>
<protein>
    <submittedName>
        <fullName evidence="7">Calponin-homology (CH) domain-containing protein</fullName>
    </submittedName>
</protein>
<keyword evidence="4" id="KW-0175">Coiled coil</keyword>
<dbReference type="InterPro" id="IPR001715">
    <property type="entry name" value="CH_dom"/>
</dbReference>
<evidence type="ECO:0000259" key="5">
    <source>
        <dbReference type="PROSITE" id="PS50021"/>
    </source>
</evidence>
<dbReference type="Proteomes" id="UP000887565">
    <property type="component" value="Unplaced"/>
</dbReference>
<dbReference type="SMART" id="SM00033">
    <property type="entry name" value="CH"/>
    <property type="match status" value="1"/>
</dbReference>